<keyword evidence="11" id="KW-0460">Magnesium</keyword>
<dbReference type="InterPro" id="IPR011320">
    <property type="entry name" value="RNase_H1_N"/>
</dbReference>
<comment type="caution">
    <text evidence="13">The sequence shown here is derived from an EMBL/GenBank/DDBJ whole genome shotgun (WGS) entry which is preliminary data.</text>
</comment>
<evidence type="ECO:0000313" key="13">
    <source>
        <dbReference type="EMBL" id="MBF1129161.1"/>
    </source>
</evidence>
<gene>
    <name evidence="13" type="ORF">HXL70_03835</name>
</gene>
<evidence type="ECO:0000256" key="4">
    <source>
        <dbReference type="ARBA" id="ARBA00005300"/>
    </source>
</evidence>
<dbReference type="InterPro" id="IPR009027">
    <property type="entry name" value="Ribosomal_bL9/RNase_H1_N"/>
</dbReference>
<keyword evidence="7" id="KW-0540">Nuclease</keyword>
<dbReference type="CDD" id="cd09277">
    <property type="entry name" value="RNase_HI_bacteria_like"/>
    <property type="match status" value="1"/>
</dbReference>
<dbReference type="InterPro" id="IPR050092">
    <property type="entry name" value="RNase_H"/>
</dbReference>
<dbReference type="GO" id="GO:0003676">
    <property type="term" value="F:nucleic acid binding"/>
    <property type="evidence" value="ECO:0007669"/>
    <property type="project" value="InterPro"/>
</dbReference>
<dbReference type="EC" id="3.1.26.4" evidence="5"/>
<dbReference type="GO" id="GO:0046872">
    <property type="term" value="F:metal ion binding"/>
    <property type="evidence" value="ECO:0007669"/>
    <property type="project" value="UniProtKB-KW"/>
</dbReference>
<evidence type="ECO:0000256" key="2">
    <source>
        <dbReference type="ARBA" id="ARBA00001946"/>
    </source>
</evidence>
<dbReference type="Gene3D" id="3.30.420.10">
    <property type="entry name" value="Ribonuclease H-like superfamily/Ribonuclease H"/>
    <property type="match status" value="1"/>
</dbReference>
<organism evidence="13 14">
    <name type="scientific">Dialister invisus</name>
    <dbReference type="NCBI Taxonomy" id="218538"/>
    <lineage>
        <taxon>Bacteria</taxon>
        <taxon>Bacillati</taxon>
        <taxon>Bacillota</taxon>
        <taxon>Negativicutes</taxon>
        <taxon>Veillonellales</taxon>
        <taxon>Veillonellaceae</taxon>
        <taxon>Dialister</taxon>
    </lineage>
</organism>
<dbReference type="InterPro" id="IPR012337">
    <property type="entry name" value="RNaseH-like_sf"/>
</dbReference>
<name>A0A930B6X6_9FIRM</name>
<feature type="domain" description="RNase H type-1" evidence="12">
    <location>
        <begin position="62"/>
        <end position="200"/>
    </location>
</feature>
<comment type="function">
    <text evidence="3">Endonuclease that specifically degrades the RNA of RNA-DNA hybrids.</text>
</comment>
<keyword evidence="10" id="KW-0378">Hydrolase</keyword>
<dbReference type="GO" id="GO:0043137">
    <property type="term" value="P:DNA replication, removal of RNA primer"/>
    <property type="evidence" value="ECO:0007669"/>
    <property type="project" value="TreeGrafter"/>
</dbReference>
<dbReference type="Pfam" id="PF01693">
    <property type="entry name" value="Cauli_VI"/>
    <property type="match status" value="1"/>
</dbReference>
<keyword evidence="9" id="KW-0255">Endonuclease</keyword>
<evidence type="ECO:0000259" key="12">
    <source>
        <dbReference type="PROSITE" id="PS50879"/>
    </source>
</evidence>
<proteinExistence type="inferred from homology"/>
<reference evidence="13" key="1">
    <citation type="submission" date="2020-04" db="EMBL/GenBank/DDBJ databases">
        <title>Deep metagenomics examines the oral microbiome during advanced dental caries in children, revealing novel taxa and co-occurrences with host molecules.</title>
        <authorList>
            <person name="Baker J.L."/>
            <person name="Morton J.T."/>
            <person name="Dinis M."/>
            <person name="Alvarez R."/>
            <person name="Tran N.C."/>
            <person name="Knight R."/>
            <person name="Edlund A."/>
        </authorList>
    </citation>
    <scope>NUCLEOTIDE SEQUENCE</scope>
    <source>
        <strain evidence="13">JCVI_32_bin.14</strain>
    </source>
</reference>
<dbReference type="PROSITE" id="PS50879">
    <property type="entry name" value="RNASE_H_1"/>
    <property type="match status" value="1"/>
</dbReference>
<accession>A0A930B6X6</accession>
<evidence type="ECO:0000256" key="3">
    <source>
        <dbReference type="ARBA" id="ARBA00004065"/>
    </source>
</evidence>
<evidence type="ECO:0000256" key="1">
    <source>
        <dbReference type="ARBA" id="ARBA00000077"/>
    </source>
</evidence>
<dbReference type="AlphaFoldDB" id="A0A930B6X6"/>
<dbReference type="PANTHER" id="PTHR10642">
    <property type="entry name" value="RIBONUCLEASE H1"/>
    <property type="match status" value="1"/>
</dbReference>
<dbReference type="SUPFAM" id="SSF53098">
    <property type="entry name" value="Ribonuclease H-like"/>
    <property type="match status" value="1"/>
</dbReference>
<dbReference type="Gene3D" id="3.40.970.10">
    <property type="entry name" value="Ribonuclease H1, N-terminal domain"/>
    <property type="match status" value="1"/>
</dbReference>
<evidence type="ECO:0000256" key="7">
    <source>
        <dbReference type="ARBA" id="ARBA00022722"/>
    </source>
</evidence>
<dbReference type="GO" id="GO:0004523">
    <property type="term" value="F:RNA-DNA hybrid ribonuclease activity"/>
    <property type="evidence" value="ECO:0007669"/>
    <property type="project" value="UniProtKB-EC"/>
</dbReference>
<evidence type="ECO:0000313" key="14">
    <source>
        <dbReference type="Proteomes" id="UP000757890"/>
    </source>
</evidence>
<keyword evidence="8" id="KW-0479">Metal-binding</keyword>
<dbReference type="Pfam" id="PF00075">
    <property type="entry name" value="RNase_H"/>
    <property type="match status" value="1"/>
</dbReference>
<evidence type="ECO:0000256" key="10">
    <source>
        <dbReference type="ARBA" id="ARBA00022801"/>
    </source>
</evidence>
<protein>
    <recommendedName>
        <fullName evidence="6">Ribonuclease H</fullName>
        <ecNumber evidence="5">3.1.26.4</ecNumber>
    </recommendedName>
</protein>
<comment type="catalytic activity">
    <reaction evidence="1">
        <text>Endonucleolytic cleavage to 5'-phosphomonoester.</text>
        <dbReference type="EC" id="3.1.26.4"/>
    </reaction>
</comment>
<comment type="similarity">
    <text evidence="4">Belongs to the RNase H family.</text>
</comment>
<comment type="cofactor">
    <cofactor evidence="2">
        <name>Mg(2+)</name>
        <dbReference type="ChEBI" id="CHEBI:18420"/>
    </cofactor>
</comment>
<evidence type="ECO:0000256" key="8">
    <source>
        <dbReference type="ARBA" id="ARBA00022723"/>
    </source>
</evidence>
<dbReference type="Proteomes" id="UP000757890">
    <property type="component" value="Unassembled WGS sequence"/>
</dbReference>
<dbReference type="InterPro" id="IPR002156">
    <property type="entry name" value="RNaseH_domain"/>
</dbReference>
<dbReference type="FunFam" id="3.40.970.10:FF:000002">
    <property type="entry name" value="Ribonuclease H"/>
    <property type="match status" value="1"/>
</dbReference>
<dbReference type="InterPro" id="IPR037056">
    <property type="entry name" value="RNase_H1_N_sf"/>
</dbReference>
<evidence type="ECO:0000256" key="6">
    <source>
        <dbReference type="ARBA" id="ARBA00017721"/>
    </source>
</evidence>
<evidence type="ECO:0000256" key="9">
    <source>
        <dbReference type="ARBA" id="ARBA00022759"/>
    </source>
</evidence>
<dbReference type="EMBL" id="JABZMK010000012">
    <property type="protein sequence ID" value="MBF1129161.1"/>
    <property type="molecule type" value="Genomic_DNA"/>
</dbReference>
<evidence type="ECO:0000256" key="5">
    <source>
        <dbReference type="ARBA" id="ARBA00012180"/>
    </source>
</evidence>
<sequence>MKKKLWYAVKSGRKPGLFTSWDDCKLQVIGYPGASYKGFFTKEEAMEFLGDVADKKVKALKDELRVAVYVDGSYIPTIPDTFSFGVVFIHHGTVETYAEKIIDAEEAQMRNVAGEIHGAVFAMGKCLEKGISEINLYYDYVGIEKWCTGEWKANKRGTKALREYYELIKGQLTVHFHKVASHTGVMYNEMADQLAKNALLEQEQNYS</sequence>
<dbReference type="SUPFAM" id="SSF55658">
    <property type="entry name" value="L9 N-domain-like"/>
    <property type="match status" value="1"/>
</dbReference>
<dbReference type="PANTHER" id="PTHR10642:SF26">
    <property type="entry name" value="RIBONUCLEASE H1"/>
    <property type="match status" value="1"/>
</dbReference>
<dbReference type="InterPro" id="IPR036397">
    <property type="entry name" value="RNaseH_sf"/>
</dbReference>
<evidence type="ECO:0000256" key="11">
    <source>
        <dbReference type="ARBA" id="ARBA00022842"/>
    </source>
</evidence>